<dbReference type="InterPro" id="IPR034291">
    <property type="entry name" value="TMP_synthase"/>
</dbReference>
<dbReference type="Proteomes" id="UP000028725">
    <property type="component" value="Unassembled WGS sequence"/>
</dbReference>
<dbReference type="RefSeq" id="WP_044182283.1">
    <property type="nucleotide sequence ID" value="NZ_JMCB01000001.1"/>
</dbReference>
<feature type="binding site" evidence="9">
    <location>
        <position position="171"/>
    </location>
    <ligand>
        <name>2-[(2R,5Z)-2-carboxy-4-methylthiazol-5(2H)-ylidene]ethyl phosphate</name>
        <dbReference type="ChEBI" id="CHEBI:62899"/>
    </ligand>
</feature>
<evidence type="ECO:0000256" key="9">
    <source>
        <dbReference type="HAMAP-Rule" id="MF_00097"/>
    </source>
</evidence>
<dbReference type="GO" id="GO:0009229">
    <property type="term" value="P:thiamine diphosphate biosynthetic process"/>
    <property type="evidence" value="ECO:0007669"/>
    <property type="project" value="UniProtKB-UniRule"/>
</dbReference>
<dbReference type="GO" id="GO:0005737">
    <property type="term" value="C:cytoplasm"/>
    <property type="evidence" value="ECO:0007669"/>
    <property type="project" value="TreeGrafter"/>
</dbReference>
<evidence type="ECO:0000256" key="5">
    <source>
        <dbReference type="ARBA" id="ARBA00022977"/>
    </source>
</evidence>
<feature type="binding site" evidence="9">
    <location>
        <position position="114"/>
    </location>
    <ligand>
        <name>4-amino-2-methyl-5-(diphosphooxymethyl)pyrimidine</name>
        <dbReference type="ChEBI" id="CHEBI:57841"/>
    </ligand>
</feature>
<feature type="binding site" evidence="9">
    <location>
        <position position="95"/>
    </location>
    <ligand>
        <name>Mg(2+)</name>
        <dbReference type="ChEBI" id="CHEBI:18420"/>
    </ligand>
</feature>
<dbReference type="InterPro" id="IPR013785">
    <property type="entry name" value="Aldolase_TIM"/>
</dbReference>
<feature type="binding site" evidence="9">
    <location>
        <position position="143"/>
    </location>
    <ligand>
        <name>4-amino-2-methyl-5-(diphosphooxymethyl)pyrimidine</name>
        <dbReference type="ChEBI" id="CHEBI:57841"/>
    </ligand>
</feature>
<name>A0A085WX57_9BACT</name>
<sequence>MNLPDRPPLPRGPYLLCDDTVRPELPLAEKAARLLAGGARVIQLRMKHTPPREALAAAREVVAACHKAGAVCLLNDRVDLALLAGADGVHVGDEDLPPEAARELLGPRKVVGVTVRNAAGARAAKEAGADYVGVGPVFGTTTKQVPAPVLGVEGFAVVVRDSPLPVVGIGGVGLANIGQVAAAGAHGAAVVSDALLAEDIAERVRRLLAAFDSGVNGASLVSAP</sequence>
<keyword evidence="4 9" id="KW-0460">Magnesium</keyword>
<comment type="caution">
    <text evidence="13">The sequence shown here is derived from an EMBL/GenBank/DDBJ whole genome shotgun (WGS) entry which is preliminary data.</text>
</comment>
<comment type="catalytic activity">
    <reaction evidence="8 9 10">
        <text>2-[(2R,5Z)-2-carboxy-4-methylthiazol-5(2H)-ylidene]ethyl phosphate + 4-amino-2-methyl-5-(diphosphooxymethyl)pyrimidine + 2 H(+) = thiamine phosphate + CO2 + diphosphate</text>
        <dbReference type="Rhea" id="RHEA:47844"/>
        <dbReference type="ChEBI" id="CHEBI:15378"/>
        <dbReference type="ChEBI" id="CHEBI:16526"/>
        <dbReference type="ChEBI" id="CHEBI:33019"/>
        <dbReference type="ChEBI" id="CHEBI:37575"/>
        <dbReference type="ChEBI" id="CHEBI:57841"/>
        <dbReference type="ChEBI" id="CHEBI:62899"/>
        <dbReference type="EC" id="2.5.1.3"/>
    </reaction>
</comment>
<dbReference type="EC" id="2.5.1.3" evidence="9"/>
<dbReference type="PANTHER" id="PTHR20857:SF15">
    <property type="entry name" value="THIAMINE-PHOSPHATE SYNTHASE"/>
    <property type="match status" value="1"/>
</dbReference>
<comment type="pathway">
    <text evidence="1 9 11">Cofactor biosynthesis; thiamine diphosphate biosynthesis; thiamine phosphate from 4-amino-2-methyl-5-diphosphomethylpyrimidine and 4-methyl-5-(2-phosphoethyl)-thiazole: step 1/1.</text>
</comment>
<proteinExistence type="inferred from homology"/>
<dbReference type="CDD" id="cd00564">
    <property type="entry name" value="TMP_TenI"/>
    <property type="match status" value="1"/>
</dbReference>
<evidence type="ECO:0000256" key="3">
    <source>
        <dbReference type="ARBA" id="ARBA00022723"/>
    </source>
</evidence>
<evidence type="ECO:0000259" key="12">
    <source>
        <dbReference type="Pfam" id="PF02581"/>
    </source>
</evidence>
<keyword evidence="3 9" id="KW-0479">Metal-binding</keyword>
<dbReference type="EMBL" id="JMCB01000001">
    <property type="protein sequence ID" value="KFE72270.1"/>
    <property type="molecule type" value="Genomic_DNA"/>
</dbReference>
<evidence type="ECO:0000256" key="11">
    <source>
        <dbReference type="RuleBase" id="RU004253"/>
    </source>
</evidence>
<comment type="similarity">
    <text evidence="9 10">Belongs to the thiamine-phosphate synthase family.</text>
</comment>
<dbReference type="InterPro" id="IPR036206">
    <property type="entry name" value="ThiamineP_synth_sf"/>
</dbReference>
<evidence type="ECO:0000256" key="7">
    <source>
        <dbReference type="ARBA" id="ARBA00047851"/>
    </source>
</evidence>
<dbReference type="PANTHER" id="PTHR20857">
    <property type="entry name" value="THIAMINE-PHOSPHATE PYROPHOSPHORYLASE"/>
    <property type="match status" value="1"/>
</dbReference>
<accession>A0A085WX57</accession>
<evidence type="ECO:0000256" key="4">
    <source>
        <dbReference type="ARBA" id="ARBA00022842"/>
    </source>
</evidence>
<keyword evidence="14" id="KW-1185">Reference proteome</keyword>
<dbReference type="GO" id="GO:0004789">
    <property type="term" value="F:thiamine-phosphate diphosphorylase activity"/>
    <property type="evidence" value="ECO:0007669"/>
    <property type="project" value="UniProtKB-UniRule"/>
</dbReference>
<protein>
    <recommendedName>
        <fullName evidence="9">Thiamine-phosphate synthase</fullName>
        <shortName evidence="9">TP synthase</shortName>
        <shortName evidence="9">TPS</shortName>
        <ecNumber evidence="9">2.5.1.3</ecNumber>
    </recommendedName>
    <alternativeName>
        <fullName evidence="9">Thiamine-phosphate pyrophosphorylase</fullName>
        <shortName evidence="9">TMP pyrophosphorylase</shortName>
        <shortName evidence="9">TMP-PPase</shortName>
    </alternativeName>
</protein>
<feature type="binding site" evidence="9">
    <location>
        <begin position="43"/>
        <end position="47"/>
    </location>
    <ligand>
        <name>4-amino-2-methyl-5-(diphosphooxymethyl)pyrimidine</name>
        <dbReference type="ChEBI" id="CHEBI:57841"/>
    </ligand>
</feature>
<reference evidence="13 14" key="1">
    <citation type="submission" date="2014-04" db="EMBL/GenBank/DDBJ databases">
        <title>Genome assembly of Hyalangium minutum DSM 14724.</title>
        <authorList>
            <person name="Sharma G."/>
            <person name="Subramanian S."/>
        </authorList>
    </citation>
    <scope>NUCLEOTIDE SEQUENCE [LARGE SCALE GENOMIC DNA]</scope>
    <source>
        <strain evidence="13 14">DSM 14724</strain>
    </source>
</reference>
<dbReference type="InterPro" id="IPR022998">
    <property type="entry name" value="ThiamineP_synth_TenI"/>
</dbReference>
<evidence type="ECO:0000313" key="14">
    <source>
        <dbReference type="Proteomes" id="UP000028725"/>
    </source>
</evidence>
<dbReference type="Gene3D" id="3.20.20.70">
    <property type="entry name" value="Aldolase class I"/>
    <property type="match status" value="1"/>
</dbReference>
<evidence type="ECO:0000256" key="6">
    <source>
        <dbReference type="ARBA" id="ARBA00047334"/>
    </source>
</evidence>
<dbReference type="SUPFAM" id="SSF51391">
    <property type="entry name" value="Thiamin phosphate synthase"/>
    <property type="match status" value="1"/>
</dbReference>
<feature type="binding site" evidence="9">
    <location>
        <position position="76"/>
    </location>
    <ligand>
        <name>Mg(2+)</name>
        <dbReference type="ChEBI" id="CHEBI:18420"/>
    </ligand>
</feature>
<dbReference type="UniPathway" id="UPA00060">
    <property type="reaction ID" value="UER00141"/>
</dbReference>
<evidence type="ECO:0000256" key="8">
    <source>
        <dbReference type="ARBA" id="ARBA00047883"/>
    </source>
</evidence>
<evidence type="ECO:0000256" key="2">
    <source>
        <dbReference type="ARBA" id="ARBA00022679"/>
    </source>
</evidence>
<dbReference type="GO" id="GO:0000287">
    <property type="term" value="F:magnesium ion binding"/>
    <property type="evidence" value="ECO:0007669"/>
    <property type="project" value="UniProtKB-UniRule"/>
</dbReference>
<evidence type="ECO:0000256" key="1">
    <source>
        <dbReference type="ARBA" id="ARBA00005165"/>
    </source>
</evidence>
<comment type="catalytic activity">
    <reaction evidence="6 9 10">
        <text>4-methyl-5-(2-phosphooxyethyl)-thiazole + 4-amino-2-methyl-5-(diphosphooxymethyl)pyrimidine + H(+) = thiamine phosphate + diphosphate</text>
        <dbReference type="Rhea" id="RHEA:22328"/>
        <dbReference type="ChEBI" id="CHEBI:15378"/>
        <dbReference type="ChEBI" id="CHEBI:33019"/>
        <dbReference type="ChEBI" id="CHEBI:37575"/>
        <dbReference type="ChEBI" id="CHEBI:57841"/>
        <dbReference type="ChEBI" id="CHEBI:58296"/>
        <dbReference type="EC" id="2.5.1.3"/>
    </reaction>
</comment>
<evidence type="ECO:0000313" key="13">
    <source>
        <dbReference type="EMBL" id="KFE72270.1"/>
    </source>
</evidence>
<dbReference type="PATRIC" id="fig|394096.3.peg.527"/>
<feature type="binding site" evidence="9">
    <location>
        <position position="75"/>
    </location>
    <ligand>
        <name>4-amino-2-methyl-5-(diphosphooxymethyl)pyrimidine</name>
        <dbReference type="ChEBI" id="CHEBI:57841"/>
    </ligand>
</feature>
<dbReference type="HAMAP" id="MF_00097">
    <property type="entry name" value="TMP_synthase"/>
    <property type="match status" value="1"/>
</dbReference>
<organism evidence="13 14">
    <name type="scientific">Hyalangium minutum</name>
    <dbReference type="NCBI Taxonomy" id="394096"/>
    <lineage>
        <taxon>Bacteria</taxon>
        <taxon>Pseudomonadati</taxon>
        <taxon>Myxococcota</taxon>
        <taxon>Myxococcia</taxon>
        <taxon>Myxococcales</taxon>
        <taxon>Cystobacterineae</taxon>
        <taxon>Archangiaceae</taxon>
        <taxon>Hyalangium</taxon>
    </lineage>
</organism>
<dbReference type="AlphaFoldDB" id="A0A085WX57"/>
<feature type="binding site" evidence="9">
    <location>
        <begin position="140"/>
        <end position="142"/>
    </location>
    <ligand>
        <name>2-[(2R,5Z)-2-carboxy-4-methylthiazol-5(2H)-ylidene]ethyl phosphate</name>
        <dbReference type="ChEBI" id="CHEBI:62899"/>
    </ligand>
</feature>
<dbReference type="Pfam" id="PF02581">
    <property type="entry name" value="TMP-TENI"/>
    <property type="match status" value="1"/>
</dbReference>
<dbReference type="STRING" id="394096.DB31_0532"/>
<feature type="binding site" evidence="9">
    <location>
        <begin position="191"/>
        <end position="192"/>
    </location>
    <ligand>
        <name>2-[(2R,5Z)-2-carboxy-4-methylthiazol-5(2H)-ylidene]ethyl phosphate</name>
        <dbReference type="ChEBI" id="CHEBI:62899"/>
    </ligand>
</feature>
<dbReference type="OrthoDB" id="9810880at2"/>
<dbReference type="NCBIfam" id="TIGR00693">
    <property type="entry name" value="thiE"/>
    <property type="match status" value="1"/>
</dbReference>
<comment type="cofactor">
    <cofactor evidence="9">
        <name>Mg(2+)</name>
        <dbReference type="ChEBI" id="CHEBI:18420"/>
    </cofactor>
    <text evidence="9">Binds 1 Mg(2+) ion per subunit.</text>
</comment>
<gene>
    <name evidence="9" type="primary">thiE</name>
    <name evidence="13" type="ORF">DB31_0532</name>
</gene>
<keyword evidence="5 9" id="KW-0784">Thiamine biosynthesis</keyword>
<comment type="function">
    <text evidence="9">Condenses 4-methyl-5-(beta-hydroxyethyl)thiazole monophosphate (THZ-P) and 2-methyl-4-amino-5-hydroxymethyl pyrimidine pyrophosphate (HMP-PP) to form thiamine monophosphate (TMP).</text>
</comment>
<evidence type="ECO:0000256" key="10">
    <source>
        <dbReference type="RuleBase" id="RU003826"/>
    </source>
</evidence>
<comment type="catalytic activity">
    <reaction evidence="7 9 10">
        <text>2-(2-carboxy-4-methylthiazol-5-yl)ethyl phosphate + 4-amino-2-methyl-5-(diphosphooxymethyl)pyrimidine + 2 H(+) = thiamine phosphate + CO2 + diphosphate</text>
        <dbReference type="Rhea" id="RHEA:47848"/>
        <dbReference type="ChEBI" id="CHEBI:15378"/>
        <dbReference type="ChEBI" id="CHEBI:16526"/>
        <dbReference type="ChEBI" id="CHEBI:33019"/>
        <dbReference type="ChEBI" id="CHEBI:37575"/>
        <dbReference type="ChEBI" id="CHEBI:57841"/>
        <dbReference type="ChEBI" id="CHEBI:62890"/>
        <dbReference type="EC" id="2.5.1.3"/>
    </reaction>
</comment>
<keyword evidence="2 9" id="KW-0808">Transferase</keyword>
<feature type="domain" description="Thiamine phosphate synthase/TenI" evidence="12">
    <location>
        <begin position="14"/>
        <end position="193"/>
    </location>
</feature>
<dbReference type="GO" id="GO:0009228">
    <property type="term" value="P:thiamine biosynthetic process"/>
    <property type="evidence" value="ECO:0007669"/>
    <property type="project" value="UniProtKB-KW"/>
</dbReference>